<evidence type="ECO:0000313" key="2">
    <source>
        <dbReference type="EMBL" id="RZU13691.1"/>
    </source>
</evidence>
<reference evidence="2 3" key="1">
    <citation type="journal article" date="2015" name="Stand. Genomic Sci.">
        <title>Genomic Encyclopedia of Bacterial and Archaeal Type Strains, Phase III: the genomes of soil and plant-associated and newly described type strains.</title>
        <authorList>
            <person name="Whitman W.B."/>
            <person name="Woyke T."/>
            <person name="Klenk H.P."/>
            <person name="Zhou Y."/>
            <person name="Lilburn T.G."/>
            <person name="Beck B.J."/>
            <person name="De Vos P."/>
            <person name="Vandamme P."/>
            <person name="Eisen J.A."/>
            <person name="Garrity G."/>
            <person name="Hugenholtz P."/>
            <person name="Kyrpides N.C."/>
        </authorList>
    </citation>
    <scope>NUCLEOTIDE SEQUENCE [LARGE SCALE GENOMIC DNA]</scope>
    <source>
        <strain evidence="2 3">VKM Ac-2540</strain>
    </source>
</reference>
<dbReference type="GO" id="GO:0003677">
    <property type="term" value="F:DNA binding"/>
    <property type="evidence" value="ECO:0007669"/>
    <property type="project" value="UniProtKB-KW"/>
</dbReference>
<dbReference type="SUPFAM" id="SSF46785">
    <property type="entry name" value="Winged helix' DNA-binding domain"/>
    <property type="match status" value="1"/>
</dbReference>
<proteinExistence type="predicted"/>
<dbReference type="RefSeq" id="WP_130445926.1">
    <property type="nucleotide sequence ID" value="NZ_SHKR01000013.1"/>
</dbReference>
<accession>A0A4Q7WTK4</accession>
<dbReference type="InterPro" id="IPR000835">
    <property type="entry name" value="HTH_MarR-typ"/>
</dbReference>
<dbReference type="InterPro" id="IPR039422">
    <property type="entry name" value="MarR/SlyA-like"/>
</dbReference>
<name>A0A4Q7WTK4_9ACTN</name>
<comment type="caution">
    <text evidence="2">The sequence shown here is derived from an EMBL/GenBank/DDBJ whole genome shotgun (WGS) entry which is preliminary data.</text>
</comment>
<dbReference type="PRINTS" id="PR00598">
    <property type="entry name" value="HTHMARR"/>
</dbReference>
<dbReference type="Proteomes" id="UP000292027">
    <property type="component" value="Unassembled WGS sequence"/>
</dbReference>
<organism evidence="2 3">
    <name type="scientific">Kribbella rubisoli</name>
    <dbReference type="NCBI Taxonomy" id="3075929"/>
    <lineage>
        <taxon>Bacteria</taxon>
        <taxon>Bacillati</taxon>
        <taxon>Actinomycetota</taxon>
        <taxon>Actinomycetes</taxon>
        <taxon>Propionibacteriales</taxon>
        <taxon>Kribbellaceae</taxon>
        <taxon>Kribbella</taxon>
    </lineage>
</organism>
<protein>
    <submittedName>
        <fullName evidence="2">DNA-binding MarR family transcriptional regulator</fullName>
    </submittedName>
</protein>
<dbReference type="PROSITE" id="PS50995">
    <property type="entry name" value="HTH_MARR_2"/>
    <property type="match status" value="1"/>
</dbReference>
<evidence type="ECO:0000259" key="1">
    <source>
        <dbReference type="PROSITE" id="PS50995"/>
    </source>
</evidence>
<dbReference type="AlphaFoldDB" id="A0A4Q7WTK4"/>
<evidence type="ECO:0000313" key="3">
    <source>
        <dbReference type="Proteomes" id="UP000292027"/>
    </source>
</evidence>
<dbReference type="GO" id="GO:0003700">
    <property type="term" value="F:DNA-binding transcription factor activity"/>
    <property type="evidence" value="ECO:0007669"/>
    <property type="project" value="InterPro"/>
</dbReference>
<dbReference type="InterPro" id="IPR036388">
    <property type="entry name" value="WH-like_DNA-bd_sf"/>
</dbReference>
<dbReference type="InterPro" id="IPR036390">
    <property type="entry name" value="WH_DNA-bd_sf"/>
</dbReference>
<dbReference type="EMBL" id="SHKR01000013">
    <property type="protein sequence ID" value="RZU13691.1"/>
    <property type="molecule type" value="Genomic_DNA"/>
</dbReference>
<sequence length="147" mass="16052">MDEQTPTALTQLPSWLLTQSAAQASRIVTESFGAVGARTYHFRLLATLVEFGPASQAALGRHSSIDRSDVVAALNELEADGFVERSPDPADARRNIITITTAGKRQYKRLTTLAGKVQEEIFAPLSATDRARLTTILAKLRTYHQGQ</sequence>
<dbReference type="Pfam" id="PF12802">
    <property type="entry name" value="MarR_2"/>
    <property type="match status" value="1"/>
</dbReference>
<feature type="domain" description="HTH marR-type" evidence="1">
    <location>
        <begin position="1"/>
        <end position="142"/>
    </location>
</feature>
<dbReference type="OrthoDB" id="4826718at2"/>
<gene>
    <name evidence="2" type="ORF">EV645_4544</name>
</gene>
<dbReference type="SMART" id="SM00347">
    <property type="entry name" value="HTH_MARR"/>
    <property type="match status" value="1"/>
</dbReference>
<dbReference type="Gene3D" id="1.10.10.10">
    <property type="entry name" value="Winged helix-like DNA-binding domain superfamily/Winged helix DNA-binding domain"/>
    <property type="match status" value="1"/>
</dbReference>
<keyword evidence="2" id="KW-0238">DNA-binding</keyword>
<dbReference type="PANTHER" id="PTHR33164">
    <property type="entry name" value="TRANSCRIPTIONAL REGULATOR, MARR FAMILY"/>
    <property type="match status" value="1"/>
</dbReference>
<dbReference type="PANTHER" id="PTHR33164:SF95">
    <property type="entry name" value="TRANSCRIPTIONAL REGULATOR"/>
    <property type="match status" value="1"/>
</dbReference>
<keyword evidence="3" id="KW-1185">Reference proteome</keyword>
<dbReference type="GO" id="GO:0006950">
    <property type="term" value="P:response to stress"/>
    <property type="evidence" value="ECO:0007669"/>
    <property type="project" value="TreeGrafter"/>
</dbReference>